<evidence type="ECO:0000256" key="1">
    <source>
        <dbReference type="SAM" id="MobiDB-lite"/>
    </source>
</evidence>
<evidence type="ECO:0000313" key="3">
    <source>
        <dbReference type="EMBL" id="KAG9230755.1"/>
    </source>
</evidence>
<evidence type="ECO:0000259" key="2">
    <source>
        <dbReference type="Pfam" id="PF25534"/>
    </source>
</evidence>
<dbReference type="PANTHER" id="PTHR36223">
    <property type="entry name" value="BETA-LACTAMASE-TYPE TRANSPEPTIDASE FOLD DOMAIN CONTAINING PROTEIN"/>
    <property type="match status" value="1"/>
</dbReference>
<accession>A0A9P7YBM6</accession>
<feature type="domain" description="DUF7918" evidence="2">
    <location>
        <begin position="108"/>
        <end position="171"/>
    </location>
</feature>
<dbReference type="EMBL" id="MU251646">
    <property type="protein sequence ID" value="KAG9230755.1"/>
    <property type="molecule type" value="Genomic_DNA"/>
</dbReference>
<dbReference type="OrthoDB" id="3364132at2759"/>
<dbReference type="Proteomes" id="UP000824998">
    <property type="component" value="Unassembled WGS sequence"/>
</dbReference>
<protein>
    <recommendedName>
        <fullName evidence="2">DUF7918 domain-containing protein</fullName>
    </recommendedName>
</protein>
<evidence type="ECO:0000313" key="4">
    <source>
        <dbReference type="Proteomes" id="UP000824998"/>
    </source>
</evidence>
<sequence>MAIPDVVPGLSVRICVDYYPPQEHEDGEDRILPPGDARAAKPVTCYVELTANRHYTVKTRVDQSLNFDCPNLTVRSCIDGSTHETIVVNGKRCVGGHVTIPPTVTTKGLYHEKAMKGQANSHSTRLTPPEDAQKRVCANLHELDGRDQHPAAFKFKYRSNEALKQLRIIKSTPSPSPQPMSTPSCPMNLTKIKREGMENGRGVTLGSIENHNALNFSNRAIKRAREAKDDQVKSTKRRRSR</sequence>
<proteinExistence type="predicted"/>
<feature type="domain" description="DUF7918" evidence="2">
    <location>
        <begin position="9"/>
        <end position="93"/>
    </location>
</feature>
<comment type="caution">
    <text evidence="3">The sequence shown here is derived from an EMBL/GenBank/DDBJ whole genome shotgun (WGS) entry which is preliminary data.</text>
</comment>
<name>A0A9P7YBM6_9HELO</name>
<feature type="compositionally biased region" description="Basic and acidic residues" evidence="1">
    <location>
        <begin position="223"/>
        <end position="233"/>
    </location>
</feature>
<dbReference type="Pfam" id="PF25534">
    <property type="entry name" value="DUF7918"/>
    <property type="match status" value="2"/>
</dbReference>
<feature type="region of interest" description="Disordered" evidence="1">
    <location>
        <begin position="218"/>
        <end position="241"/>
    </location>
</feature>
<keyword evidence="4" id="KW-1185">Reference proteome</keyword>
<gene>
    <name evidence="3" type="ORF">BJ875DRAFT_143765</name>
</gene>
<reference evidence="3" key="1">
    <citation type="journal article" date="2021" name="IMA Fungus">
        <title>Genomic characterization of three marine fungi, including Emericellopsis atlantica sp. nov. with signatures of a generalist lifestyle and marine biomass degradation.</title>
        <authorList>
            <person name="Hagestad O.C."/>
            <person name="Hou L."/>
            <person name="Andersen J.H."/>
            <person name="Hansen E.H."/>
            <person name="Altermark B."/>
            <person name="Li C."/>
            <person name="Kuhnert E."/>
            <person name="Cox R.J."/>
            <person name="Crous P.W."/>
            <person name="Spatafora J.W."/>
            <person name="Lail K."/>
            <person name="Amirebrahimi M."/>
            <person name="Lipzen A."/>
            <person name="Pangilinan J."/>
            <person name="Andreopoulos W."/>
            <person name="Hayes R.D."/>
            <person name="Ng V."/>
            <person name="Grigoriev I.V."/>
            <person name="Jackson S.A."/>
            <person name="Sutton T.D.S."/>
            <person name="Dobson A.D.W."/>
            <person name="Rama T."/>
        </authorList>
    </citation>
    <scope>NUCLEOTIDE SEQUENCE</scope>
    <source>
        <strain evidence="3">TRa018bII</strain>
    </source>
</reference>
<organism evidence="3 4">
    <name type="scientific">Amylocarpus encephaloides</name>
    <dbReference type="NCBI Taxonomy" id="45428"/>
    <lineage>
        <taxon>Eukaryota</taxon>
        <taxon>Fungi</taxon>
        <taxon>Dikarya</taxon>
        <taxon>Ascomycota</taxon>
        <taxon>Pezizomycotina</taxon>
        <taxon>Leotiomycetes</taxon>
        <taxon>Helotiales</taxon>
        <taxon>Helotiales incertae sedis</taxon>
        <taxon>Amylocarpus</taxon>
    </lineage>
</organism>
<dbReference type="PANTHER" id="PTHR36223:SF1">
    <property type="entry name" value="TRANSCRIPTION ELONGATION FACTOR EAF N-TERMINAL DOMAIN-CONTAINING PROTEIN"/>
    <property type="match status" value="1"/>
</dbReference>
<dbReference type="InterPro" id="IPR057678">
    <property type="entry name" value="DUF7918"/>
</dbReference>
<dbReference type="AlphaFoldDB" id="A0A9P7YBM6"/>